<proteinExistence type="evidence at transcript level"/>
<name>R4UJP8_COPFO</name>
<protein>
    <submittedName>
        <fullName evidence="3">Viral A-type inclusion protein</fullName>
    </submittedName>
</protein>
<evidence type="ECO:0000256" key="2">
    <source>
        <dbReference type="SAM" id="MobiDB-lite"/>
    </source>
</evidence>
<keyword evidence="1" id="KW-0175">Coiled coil</keyword>
<feature type="coiled-coil region" evidence="1">
    <location>
        <begin position="121"/>
        <end position="148"/>
    </location>
</feature>
<feature type="region of interest" description="Disordered" evidence="2">
    <location>
        <begin position="15"/>
        <end position="41"/>
    </location>
</feature>
<feature type="non-terminal residue" evidence="3">
    <location>
        <position position="298"/>
    </location>
</feature>
<dbReference type="AlphaFoldDB" id="R4UJP8"/>
<feature type="coiled-coil region" evidence="1">
    <location>
        <begin position="225"/>
        <end position="295"/>
    </location>
</feature>
<sequence length="298" mass="34765">MGIFISLEMEKEKISLENESSKESLNGDENESHSFEEEPKKSEFVSISFAKNKIDSEKNETILTKKNLKQKEKIVDELSSDLDKLHETKLKLMSSVENPPENFYSGFDLIFQTKKELKPLKKEILSAEKALEQRIQELEVAFVQLQSVEKQGKSLPEGAELRIMYELPPPPEVNLFDLVNIEEKVKSLLEMHNQGKFQEDELISFEQDRKNTELRTLLNHSYKTLENVSSQFQQLRDMIKQRDEEIVQKEEEINGLKNMLRESSGFDVAQFSHEIDVLKKENFDQKNMIESLTKKYLN</sequence>
<reference evidence="3" key="1">
    <citation type="submission" date="2013-02" db="EMBL/GenBank/DDBJ databases">
        <title>Immune-Related transcriptome of Coptotermes formosanus Shiraki workers: the defense mechanism.</title>
        <authorList>
            <person name="Hussain A."/>
            <person name="Li Y.F."/>
            <person name="Wen S.Y."/>
        </authorList>
    </citation>
    <scope>NUCLEOTIDE SEQUENCE</scope>
</reference>
<dbReference type="EMBL" id="KC632480">
    <property type="protein sequence ID" value="AGM32294.1"/>
    <property type="molecule type" value="mRNA"/>
</dbReference>
<evidence type="ECO:0000313" key="3">
    <source>
        <dbReference type="EMBL" id="AGM32294.1"/>
    </source>
</evidence>
<organism evidence="3">
    <name type="scientific">Coptotermes formosanus</name>
    <name type="common">Formosan subterranean termite</name>
    <dbReference type="NCBI Taxonomy" id="36987"/>
    <lineage>
        <taxon>Eukaryota</taxon>
        <taxon>Metazoa</taxon>
        <taxon>Ecdysozoa</taxon>
        <taxon>Arthropoda</taxon>
        <taxon>Hexapoda</taxon>
        <taxon>Insecta</taxon>
        <taxon>Pterygota</taxon>
        <taxon>Neoptera</taxon>
        <taxon>Polyneoptera</taxon>
        <taxon>Dictyoptera</taxon>
        <taxon>Blattodea</taxon>
        <taxon>Blattoidea</taxon>
        <taxon>Termitoidae</taxon>
        <taxon>Rhinotermitidae</taxon>
        <taxon>Coptotermes</taxon>
    </lineage>
</organism>
<feature type="compositionally biased region" description="Basic and acidic residues" evidence="2">
    <location>
        <begin position="30"/>
        <end position="41"/>
    </location>
</feature>
<evidence type="ECO:0000256" key="1">
    <source>
        <dbReference type="SAM" id="Coils"/>
    </source>
</evidence>
<accession>R4UJP8</accession>